<dbReference type="GO" id="GO:0009279">
    <property type="term" value="C:cell outer membrane"/>
    <property type="evidence" value="ECO:0007669"/>
    <property type="project" value="UniProtKB-SubCell"/>
</dbReference>
<sequence length="287" mass="30585">MIMKQIFTMKWQKSLCAMALCLTALPVAQAVYAPVFAADMGKSDRMADPQAGFDNSRYSSSGDWKITLGVGAAYAPKYEGSDKLEAGAVPLVSVAYGDMLSIDFSGVTVNLLNSNGFRLGVKGGWEPGRKEKDDRKNLRGMGDIKAGGVIGGVIAYDAEPFEIYAKVDKTINGSEGLTATIGASVSHKVDQFILGADLSATWADDKHMKSYFGVTSAQSARSGLRRFDAKSGFKRVDASASVTYLMTENWSITGTGGVGFLLGDAKDSPLSKKDIQPFAMVGLAYTF</sequence>
<keyword evidence="4" id="KW-0472">Membrane</keyword>
<evidence type="ECO:0000256" key="4">
    <source>
        <dbReference type="ARBA" id="ARBA00023136"/>
    </source>
</evidence>
<dbReference type="AlphaFoldDB" id="A0A6H0ZPR0"/>
<evidence type="ECO:0000256" key="3">
    <source>
        <dbReference type="ARBA" id="ARBA00022729"/>
    </source>
</evidence>
<evidence type="ECO:0000256" key="1">
    <source>
        <dbReference type="ARBA" id="ARBA00004442"/>
    </source>
</evidence>
<dbReference type="Pfam" id="PF06629">
    <property type="entry name" value="MipA"/>
    <property type="match status" value="1"/>
</dbReference>
<dbReference type="Proteomes" id="UP000500870">
    <property type="component" value="Chromosome 1"/>
</dbReference>
<evidence type="ECO:0000313" key="7">
    <source>
        <dbReference type="EMBL" id="QIX22796.1"/>
    </source>
</evidence>
<proteinExistence type="inferred from homology"/>
<dbReference type="PANTHER" id="PTHR38776:SF1">
    <property type="entry name" value="MLTA-INTERACTING PROTEIN-RELATED"/>
    <property type="match status" value="1"/>
</dbReference>
<dbReference type="RefSeq" id="WP_037091519.1">
    <property type="nucleotide sequence ID" value="NZ_CP050898.1"/>
</dbReference>
<keyword evidence="3 6" id="KW-0732">Signal</keyword>
<reference evidence="7 8" key="1">
    <citation type="submission" date="2020-04" db="EMBL/GenBank/DDBJ databases">
        <title>FDA dAtabase for Regulatory Grade micrObial Sequences (FDA-ARGOS): Supporting development and validation of Infectious Disease Dx tests.</title>
        <authorList>
            <person name="Sciortino C."/>
            <person name="Tallon L."/>
            <person name="Sadzewicz L."/>
            <person name="Vavikolanu K."/>
            <person name="Mehta A."/>
            <person name="Aluvathingal J."/>
            <person name="Nadendla S."/>
            <person name="Nandy P."/>
            <person name="Geyer C."/>
            <person name="Yan Y."/>
            <person name="Sichtig H."/>
        </authorList>
    </citation>
    <scope>NUCLEOTIDE SEQUENCE [LARGE SCALE GENOMIC DNA]</scope>
    <source>
        <strain evidence="7 8">FDAARGOS_633</strain>
    </source>
</reference>
<dbReference type="EMBL" id="CP050898">
    <property type="protein sequence ID" value="QIX22796.1"/>
    <property type="molecule type" value="Genomic_DNA"/>
</dbReference>
<evidence type="ECO:0000256" key="2">
    <source>
        <dbReference type="ARBA" id="ARBA00005722"/>
    </source>
</evidence>
<dbReference type="InterPro" id="IPR010583">
    <property type="entry name" value="MipA"/>
</dbReference>
<dbReference type="PANTHER" id="PTHR38776">
    <property type="entry name" value="MLTA-INTERACTING PROTEIN-RELATED"/>
    <property type="match status" value="1"/>
</dbReference>
<comment type="similarity">
    <text evidence="2">Belongs to the MipA/OmpV family.</text>
</comment>
<organism evidence="7 8">
    <name type="scientific">Agrobacterium pusense</name>
    <dbReference type="NCBI Taxonomy" id="648995"/>
    <lineage>
        <taxon>Bacteria</taxon>
        <taxon>Pseudomonadati</taxon>
        <taxon>Pseudomonadota</taxon>
        <taxon>Alphaproteobacteria</taxon>
        <taxon>Hyphomicrobiales</taxon>
        <taxon>Rhizobiaceae</taxon>
        <taxon>Rhizobium/Agrobacterium group</taxon>
        <taxon>Agrobacterium</taxon>
    </lineage>
</organism>
<protein>
    <submittedName>
        <fullName evidence="7">MipA/OmpV family protein</fullName>
    </submittedName>
</protein>
<feature type="chain" id="PRO_5026204534" evidence="6">
    <location>
        <begin position="38"/>
        <end position="287"/>
    </location>
</feature>
<name>A0A6H0ZPR0_9HYPH</name>
<accession>A0A6H0ZPR0</accession>
<keyword evidence="5" id="KW-0998">Cell outer membrane</keyword>
<comment type="subcellular location">
    <subcellularLocation>
        <location evidence="1">Cell outer membrane</location>
    </subcellularLocation>
</comment>
<feature type="signal peptide" evidence="6">
    <location>
        <begin position="1"/>
        <end position="37"/>
    </location>
</feature>
<evidence type="ECO:0000256" key="5">
    <source>
        <dbReference type="ARBA" id="ARBA00023237"/>
    </source>
</evidence>
<gene>
    <name evidence="7" type="ORF">FOB41_17440</name>
</gene>
<evidence type="ECO:0000256" key="6">
    <source>
        <dbReference type="SAM" id="SignalP"/>
    </source>
</evidence>
<evidence type="ECO:0000313" key="8">
    <source>
        <dbReference type="Proteomes" id="UP000500870"/>
    </source>
</evidence>